<dbReference type="EMBL" id="JBDJPC010000005">
    <property type="protein sequence ID" value="KAL1502276.1"/>
    <property type="molecule type" value="Genomic_DNA"/>
</dbReference>
<dbReference type="GO" id="GO:0005886">
    <property type="term" value="C:plasma membrane"/>
    <property type="evidence" value="ECO:0007669"/>
    <property type="project" value="UniProtKB-SubCell"/>
</dbReference>
<dbReference type="InterPro" id="IPR000742">
    <property type="entry name" value="EGF"/>
</dbReference>
<dbReference type="AlphaFoldDB" id="A0ABD1EU45"/>
<dbReference type="PANTHER" id="PTHR14319">
    <property type="entry name" value="FIVE-SPAN TRANSMEMBRANE PROTEIN M83"/>
    <property type="match status" value="1"/>
</dbReference>
<keyword evidence="3" id="KW-1003">Cell membrane</keyword>
<evidence type="ECO:0000259" key="8">
    <source>
        <dbReference type="PROSITE" id="PS00022"/>
    </source>
</evidence>
<evidence type="ECO:0000256" key="6">
    <source>
        <dbReference type="ARBA" id="ARBA00023136"/>
    </source>
</evidence>
<reference evidence="9 10" key="1">
    <citation type="submission" date="2024-05" db="EMBL/GenBank/DDBJ databases">
        <title>Genetic variation in Jamaican populations of the coffee berry borer (Hypothenemus hampei).</title>
        <authorList>
            <person name="Errbii M."/>
            <person name="Myrie A."/>
        </authorList>
    </citation>
    <scope>NUCLEOTIDE SEQUENCE [LARGE SCALE GENOMIC DNA]</scope>
    <source>
        <strain evidence="9">JA-Hopewell-2020-01-JO</strain>
        <tissue evidence="9">Whole body</tissue>
    </source>
</reference>
<dbReference type="Proteomes" id="UP001566132">
    <property type="component" value="Unassembled WGS sequence"/>
</dbReference>
<evidence type="ECO:0000313" key="10">
    <source>
        <dbReference type="Proteomes" id="UP001566132"/>
    </source>
</evidence>
<accession>A0ABD1EU45</accession>
<name>A0ABD1EU45_HYPHA</name>
<protein>
    <recommendedName>
        <fullName evidence="8">EGF-like domain-containing protein</fullName>
    </recommendedName>
</protein>
<organism evidence="9 10">
    <name type="scientific">Hypothenemus hampei</name>
    <name type="common">Coffee berry borer</name>
    <dbReference type="NCBI Taxonomy" id="57062"/>
    <lineage>
        <taxon>Eukaryota</taxon>
        <taxon>Metazoa</taxon>
        <taxon>Ecdysozoa</taxon>
        <taxon>Arthropoda</taxon>
        <taxon>Hexapoda</taxon>
        <taxon>Insecta</taxon>
        <taxon>Pterygota</taxon>
        <taxon>Neoptera</taxon>
        <taxon>Endopterygota</taxon>
        <taxon>Coleoptera</taxon>
        <taxon>Polyphaga</taxon>
        <taxon>Cucujiformia</taxon>
        <taxon>Curculionidae</taxon>
        <taxon>Scolytinae</taxon>
        <taxon>Hypothenemus</taxon>
    </lineage>
</organism>
<sequence length="789" mass="89824">MKIHLFSLMIVIRLFNDSNQSGDLQLVSKSHSPNLQQYSTFSDSVIMHFRIPEDTLFVSFQFIAWDRDLSIFGCNTRDVSFFLKYGAPPTINPDHSPFPSEFKNVSRPTIYHVDFQTDKRTSYINISSPEHGVYYGATFLAYEDPRNQRISQQGLTQSCQSHVDVTVYVRQVESVRIIADSQFIVLNGETNQTQYFKFLIPESIDHVILNIQNVQISSGQIDVKMQARKPPTDSIYLLKRSFNTSQQIVFPTESHNWYYLAFDYKTLDIVSLEFQLHYFSNQLELQPSIVQTYGNITLYNMSAVHKYFDTFSLVDVQPYKQLELVKESSTDSYLFSFKLSPEVDSNMFIPINITIDGFSVLKFQLEQGSDIGGTLQYILAFKPRVLRKGHFINLVKEPESHVVIGCIQKNSISVPIWPKYCSSESGLYVSPLILNSTEINSTVLIPYPESGIWYASFKLFCGTCVPCDCLESCRSQYEQCIINCELNNFKNCVQDCRDKVLSTDQCASCNCDGPCLRNISSSCNSSIVFDISSRPCYYGDCGRQGRCGLFISDGVAYSSCLCSNNYRGFDCSDGSLATPYYLVLIEFLLLIFSNIFFLPAAYIAYKREYYVETMSYCSIFVSSSFYHACDAGENILSFCIFRLSALQFADFYSALLAIWLTLLAIADLPQFQLSLLQISGAMIIAFCVTLNRYALWIFALPSAIGIFIIGISWYLKYRKFRCRFLDKKYAYVKVPIGITVVIVGLIIYGLLQTQANYKYLHSLWHIIMAAGVCLLLPDKNTFQVAVLLS</sequence>
<evidence type="ECO:0000256" key="4">
    <source>
        <dbReference type="ARBA" id="ARBA00022692"/>
    </source>
</evidence>
<evidence type="ECO:0000256" key="7">
    <source>
        <dbReference type="SAM" id="Phobius"/>
    </source>
</evidence>
<feature type="transmembrane region" description="Helical" evidence="7">
    <location>
        <begin position="648"/>
        <end position="666"/>
    </location>
</feature>
<feature type="transmembrane region" description="Helical" evidence="7">
    <location>
        <begin position="757"/>
        <end position="776"/>
    </location>
</feature>
<dbReference type="PROSITE" id="PS00022">
    <property type="entry name" value="EGF_1"/>
    <property type="match status" value="1"/>
</dbReference>
<comment type="similarity">
    <text evidence="2">Belongs to the TMEM8 family.</text>
</comment>
<keyword evidence="4 7" id="KW-0812">Transmembrane</keyword>
<feature type="domain" description="EGF-like" evidence="8">
    <location>
        <begin position="560"/>
        <end position="571"/>
    </location>
</feature>
<proteinExistence type="inferred from homology"/>
<keyword evidence="5 7" id="KW-1133">Transmembrane helix</keyword>
<keyword evidence="6 7" id="KW-0472">Membrane</keyword>
<comment type="caution">
    <text evidence="9">The sequence shown here is derived from an EMBL/GenBank/DDBJ whole genome shotgun (WGS) entry which is preliminary data.</text>
</comment>
<feature type="transmembrane region" description="Helical" evidence="7">
    <location>
        <begin position="697"/>
        <end position="717"/>
    </location>
</feature>
<dbReference type="Pfam" id="PF12036">
    <property type="entry name" value="DUF3522"/>
    <property type="match status" value="1"/>
</dbReference>
<evidence type="ECO:0000256" key="1">
    <source>
        <dbReference type="ARBA" id="ARBA00004651"/>
    </source>
</evidence>
<gene>
    <name evidence="9" type="ORF">ABEB36_007442</name>
</gene>
<feature type="transmembrane region" description="Helical" evidence="7">
    <location>
        <begin position="580"/>
        <end position="602"/>
    </location>
</feature>
<dbReference type="InterPro" id="IPR021910">
    <property type="entry name" value="NGX6/PGAP6/MYMK"/>
</dbReference>
<feature type="transmembrane region" description="Helical" evidence="7">
    <location>
        <begin position="729"/>
        <end position="751"/>
    </location>
</feature>
<comment type="subcellular location">
    <subcellularLocation>
        <location evidence="1">Cell membrane</location>
        <topology evidence="1">Multi-pass membrane protein</topology>
    </subcellularLocation>
</comment>
<evidence type="ECO:0000256" key="5">
    <source>
        <dbReference type="ARBA" id="ARBA00022989"/>
    </source>
</evidence>
<evidence type="ECO:0000313" key="9">
    <source>
        <dbReference type="EMBL" id="KAL1502276.1"/>
    </source>
</evidence>
<evidence type="ECO:0000256" key="2">
    <source>
        <dbReference type="ARBA" id="ARBA00005542"/>
    </source>
</evidence>
<evidence type="ECO:0000256" key="3">
    <source>
        <dbReference type="ARBA" id="ARBA00022475"/>
    </source>
</evidence>
<keyword evidence="10" id="KW-1185">Reference proteome</keyword>
<dbReference type="PANTHER" id="PTHR14319:SF3">
    <property type="entry name" value="TRANSMEMBRANE PROTEIN-LIKE PROTEIN"/>
    <property type="match status" value="1"/>
</dbReference>